<dbReference type="AlphaFoldDB" id="A0A7C9QTI7"/>
<gene>
    <name evidence="2" type="ORF">G4223_08685</name>
</gene>
<dbReference type="InterPro" id="IPR009040">
    <property type="entry name" value="Ferritin-like_diiron"/>
</dbReference>
<dbReference type="InterPro" id="IPR012347">
    <property type="entry name" value="Ferritin-like"/>
</dbReference>
<dbReference type="PROSITE" id="PS50905">
    <property type="entry name" value="FERRITIN_LIKE"/>
    <property type="match status" value="1"/>
</dbReference>
<protein>
    <submittedName>
        <fullName evidence="2">Ferritin family protein</fullName>
    </submittedName>
</protein>
<dbReference type="InterPro" id="IPR003251">
    <property type="entry name" value="Rr_diiron-bd_dom"/>
</dbReference>
<dbReference type="GO" id="GO:0016491">
    <property type="term" value="F:oxidoreductase activity"/>
    <property type="evidence" value="ECO:0007669"/>
    <property type="project" value="InterPro"/>
</dbReference>
<sequence length="170" mass="19384">MPTTKVALFLAHSIALEVEAGDRYEELADVMEVHNNPEVAVLFRQMSDFSRKHAQSVQERAEAFQPLPELKSWEYRWNAPEPPEVGDFTGTHYLMTPFHALQFALANERRGWEYYNNMAADSPDPDVRSLAGAFAEEEAEHVKELEEWLTKVPRPTADWAEDPDPAAVID</sequence>
<dbReference type="Gene3D" id="1.20.1260.10">
    <property type="match status" value="1"/>
</dbReference>
<name>A0A7C9QTI7_9PROT</name>
<organism evidence="2 3">
    <name type="scientific">Magnetospirillum aberrantis SpK</name>
    <dbReference type="NCBI Taxonomy" id="908842"/>
    <lineage>
        <taxon>Bacteria</taxon>
        <taxon>Pseudomonadati</taxon>
        <taxon>Pseudomonadota</taxon>
        <taxon>Alphaproteobacteria</taxon>
        <taxon>Rhodospirillales</taxon>
        <taxon>Rhodospirillaceae</taxon>
        <taxon>Magnetospirillum</taxon>
    </lineage>
</organism>
<evidence type="ECO:0000259" key="1">
    <source>
        <dbReference type="PROSITE" id="PS50905"/>
    </source>
</evidence>
<dbReference type="GO" id="GO:0046872">
    <property type="term" value="F:metal ion binding"/>
    <property type="evidence" value="ECO:0007669"/>
    <property type="project" value="InterPro"/>
</dbReference>
<evidence type="ECO:0000313" key="2">
    <source>
        <dbReference type="EMBL" id="NFV80185.1"/>
    </source>
</evidence>
<evidence type="ECO:0000313" key="3">
    <source>
        <dbReference type="Proteomes" id="UP000480684"/>
    </source>
</evidence>
<proteinExistence type="predicted"/>
<dbReference type="Pfam" id="PF02915">
    <property type="entry name" value="Rubrerythrin"/>
    <property type="match status" value="1"/>
</dbReference>
<reference evidence="2 3" key="1">
    <citation type="submission" date="2020-02" db="EMBL/GenBank/DDBJ databases">
        <authorList>
            <person name="Dziuba M."/>
            <person name="Kuznetsov B."/>
            <person name="Mardanov A."/>
            <person name="Ravin N."/>
            <person name="Grouzdev D."/>
        </authorList>
    </citation>
    <scope>NUCLEOTIDE SEQUENCE [LARGE SCALE GENOMIC DNA]</scope>
    <source>
        <strain evidence="2 3">SpK</strain>
    </source>
</reference>
<feature type="domain" description="Ferritin-like diiron" evidence="1">
    <location>
        <begin position="1"/>
        <end position="156"/>
    </location>
</feature>
<dbReference type="SUPFAM" id="SSF47240">
    <property type="entry name" value="Ferritin-like"/>
    <property type="match status" value="1"/>
</dbReference>
<accession>A0A7C9QTI7</accession>
<dbReference type="RefSeq" id="WP_163677902.1">
    <property type="nucleotide sequence ID" value="NZ_JAAIYP010000035.1"/>
</dbReference>
<dbReference type="Proteomes" id="UP000480684">
    <property type="component" value="Unassembled WGS sequence"/>
</dbReference>
<keyword evidence="3" id="KW-1185">Reference proteome</keyword>
<dbReference type="EMBL" id="JAAIYP010000035">
    <property type="protein sequence ID" value="NFV80185.1"/>
    <property type="molecule type" value="Genomic_DNA"/>
</dbReference>
<dbReference type="CDD" id="cd01045">
    <property type="entry name" value="Ferritin_like_AB"/>
    <property type="match status" value="1"/>
</dbReference>
<comment type="caution">
    <text evidence="2">The sequence shown here is derived from an EMBL/GenBank/DDBJ whole genome shotgun (WGS) entry which is preliminary data.</text>
</comment>
<dbReference type="InterPro" id="IPR009078">
    <property type="entry name" value="Ferritin-like_SF"/>
</dbReference>